<reference evidence="2 3" key="1">
    <citation type="journal article" date="2015" name="Genome Biol. Evol.">
        <title>Distinctive Genome Reduction Rates Revealed by Genomic Analyses of Two Coxiella-Like Endosymbionts in Ticks.</title>
        <authorList>
            <person name="Gottlieb Y."/>
            <person name="Lalzar I."/>
            <person name="Klasson L."/>
        </authorList>
    </citation>
    <scope>NUCLEOTIDE SEQUENCE [LARGE SCALE GENOMIC DNA]</scope>
    <source>
        <strain evidence="2 3">CRt</strain>
    </source>
</reference>
<gene>
    <name evidence="2" type="ORF">CleRT_15810</name>
</gene>
<proteinExistence type="predicted"/>
<dbReference type="InterPro" id="IPR007470">
    <property type="entry name" value="HemX"/>
</dbReference>
<organism evidence="2 3">
    <name type="scientific">Candidatus Coxiella mudrowiae</name>
    <dbReference type="NCBI Taxonomy" id="2054173"/>
    <lineage>
        <taxon>Bacteria</taxon>
        <taxon>Pseudomonadati</taxon>
        <taxon>Pseudomonadota</taxon>
        <taxon>Gammaproteobacteria</taxon>
        <taxon>Legionellales</taxon>
        <taxon>Coxiellaceae</taxon>
        <taxon>Coxiella</taxon>
    </lineage>
</organism>
<evidence type="ECO:0000313" key="3">
    <source>
        <dbReference type="Proteomes" id="UP000063965"/>
    </source>
</evidence>
<feature type="transmembrane region" description="Helical" evidence="1">
    <location>
        <begin position="25"/>
        <end position="48"/>
    </location>
</feature>
<sequence length="327" mass="36405">MPETFTSNDLTKKLKPRRPPRNTGLLLSVIALILALGGIGIGSSIAIWRHLNTHQFERQLAELRTDLQQSQAPMQATLNANQADIAQLSQKFTEATSQKNISEAAYLIRLANIHLLVEKDSAVALQLLKMARQQLKSSSQESLVTLKEAIDQDITTLSASAPVEVTKLSDQLDQLKIDVGNLSLLPSKEFSETTPAKTEPTPEEKNWWEKLKYNLGGLKKLFVIRRIDHPTSPLLEPQQTLFLKENIQLKLTQAQWALINKNSSLYQKSLSSAIQWLAEYDSNQTETAALIKRIQTLDAVDIEPTLPSLKSLQALALANTSVPEKKT</sequence>
<dbReference type="Proteomes" id="UP000063965">
    <property type="component" value="Chromosome"/>
</dbReference>
<evidence type="ECO:0000313" key="2">
    <source>
        <dbReference type="EMBL" id="AKQ34029.1"/>
    </source>
</evidence>
<keyword evidence="1" id="KW-0812">Transmembrane</keyword>
<dbReference type="EMBL" id="CP011126">
    <property type="protein sequence ID" value="AKQ34029.1"/>
    <property type="molecule type" value="Genomic_DNA"/>
</dbReference>
<protein>
    <submittedName>
        <fullName evidence="2">Uroporphyrin-III C-methyltransferase</fullName>
    </submittedName>
</protein>
<keyword evidence="1" id="KW-1133">Transmembrane helix</keyword>
<keyword evidence="3" id="KW-1185">Reference proteome</keyword>
<accession>A0ABM5UVS1</accession>
<evidence type="ECO:0000256" key="1">
    <source>
        <dbReference type="SAM" id="Phobius"/>
    </source>
</evidence>
<dbReference type="PANTHER" id="PTHR38043">
    <property type="entry name" value="PROTEIN HEMX"/>
    <property type="match status" value="1"/>
</dbReference>
<keyword evidence="1" id="KW-0472">Membrane</keyword>
<dbReference type="PANTHER" id="PTHR38043:SF1">
    <property type="entry name" value="PROTEIN HEMX"/>
    <property type="match status" value="1"/>
</dbReference>
<name>A0ABM5UVS1_9COXI</name>
<dbReference type="RefSeq" id="WP_162198832.1">
    <property type="nucleotide sequence ID" value="NZ_CP011126.1"/>
</dbReference>
<dbReference type="Pfam" id="PF04375">
    <property type="entry name" value="HemX"/>
    <property type="match status" value="1"/>
</dbReference>